<dbReference type="InterPro" id="IPR051137">
    <property type="entry name" value="PP4R3-like"/>
</dbReference>
<feature type="compositionally biased region" description="Low complexity" evidence="3">
    <location>
        <begin position="662"/>
        <end position="673"/>
    </location>
</feature>
<feature type="compositionally biased region" description="Basic and acidic residues" evidence="3">
    <location>
        <begin position="592"/>
        <end position="602"/>
    </location>
</feature>
<dbReference type="GO" id="GO:0072542">
    <property type="term" value="F:protein phosphatase activator activity"/>
    <property type="evidence" value="ECO:0007669"/>
    <property type="project" value="TreeGrafter"/>
</dbReference>
<comment type="caution">
    <text evidence="5">The sequence shown here is derived from an EMBL/GenBank/DDBJ whole genome shotgun (WGS) entry which is preliminary data.</text>
</comment>
<accession>A0A8T2Y714</accession>
<reference evidence="5" key="1">
    <citation type="journal article" date="2021" name="J. Hered.">
        <title>Genome Assembly of Salicaceae Populus deltoides (Eastern Cottonwood) I-69 Based on Nanopore Sequencing and Hi-C Technologies.</title>
        <authorList>
            <person name="Bai S."/>
            <person name="Wu H."/>
            <person name="Zhang J."/>
            <person name="Pan Z."/>
            <person name="Zhao W."/>
            <person name="Li Z."/>
            <person name="Tong C."/>
        </authorList>
    </citation>
    <scope>NUCLEOTIDE SEQUENCE</scope>
    <source>
        <tissue evidence="5">Leaf</tissue>
    </source>
</reference>
<dbReference type="InterPro" id="IPR016024">
    <property type="entry name" value="ARM-type_fold"/>
</dbReference>
<gene>
    <name evidence="5" type="ORF">H0E87_015952</name>
</gene>
<feature type="compositionally biased region" description="Basic and acidic residues" evidence="3">
    <location>
        <begin position="493"/>
        <end position="504"/>
    </location>
</feature>
<feature type="compositionally biased region" description="Basic and acidic residues" evidence="3">
    <location>
        <begin position="649"/>
        <end position="658"/>
    </location>
</feature>
<keyword evidence="2" id="KW-0539">Nucleus</keyword>
<feature type="compositionally biased region" description="Basic and acidic residues" evidence="3">
    <location>
        <begin position="674"/>
        <end position="683"/>
    </location>
</feature>
<dbReference type="Gene3D" id="1.25.10.10">
    <property type="entry name" value="Leucine-rich Repeat Variant"/>
    <property type="match status" value="1"/>
</dbReference>
<protein>
    <recommendedName>
        <fullName evidence="4">Serine/threonine-protein phosphatase 4 regulatory subunit 3-like central domain-containing protein</fullName>
    </recommendedName>
</protein>
<comment type="subcellular location">
    <subcellularLocation>
        <location evidence="1">Nucleus</location>
    </subcellularLocation>
</comment>
<evidence type="ECO:0000313" key="6">
    <source>
        <dbReference type="Proteomes" id="UP000807159"/>
    </source>
</evidence>
<feature type="compositionally biased region" description="Acidic residues" evidence="3">
    <location>
        <begin position="505"/>
        <end position="520"/>
    </location>
</feature>
<proteinExistence type="predicted"/>
<dbReference type="Pfam" id="PF04802">
    <property type="entry name" value="PP4R3"/>
    <property type="match status" value="1"/>
</dbReference>
<dbReference type="GO" id="GO:0030289">
    <property type="term" value="C:protein phosphatase 4 complex"/>
    <property type="evidence" value="ECO:0007669"/>
    <property type="project" value="TreeGrafter"/>
</dbReference>
<dbReference type="EMBL" id="JACEGQ020000008">
    <property type="protein sequence ID" value="KAH8500925.1"/>
    <property type="molecule type" value="Genomic_DNA"/>
</dbReference>
<evidence type="ECO:0000313" key="5">
    <source>
        <dbReference type="EMBL" id="KAH8500925.1"/>
    </source>
</evidence>
<feature type="domain" description="Serine/threonine-protein phosphatase 4 regulatory subunit 3-like central" evidence="4">
    <location>
        <begin position="2"/>
        <end position="478"/>
    </location>
</feature>
<name>A0A8T2Y714_POPDE</name>
<organism evidence="5 6">
    <name type="scientific">Populus deltoides</name>
    <name type="common">Eastern poplar</name>
    <name type="synonym">Eastern cottonwood</name>
    <dbReference type="NCBI Taxonomy" id="3696"/>
    <lineage>
        <taxon>Eukaryota</taxon>
        <taxon>Viridiplantae</taxon>
        <taxon>Streptophyta</taxon>
        <taxon>Embryophyta</taxon>
        <taxon>Tracheophyta</taxon>
        <taxon>Spermatophyta</taxon>
        <taxon>Magnoliopsida</taxon>
        <taxon>eudicotyledons</taxon>
        <taxon>Gunneridae</taxon>
        <taxon>Pentapetalae</taxon>
        <taxon>rosids</taxon>
        <taxon>fabids</taxon>
        <taxon>Malpighiales</taxon>
        <taxon>Salicaceae</taxon>
        <taxon>Saliceae</taxon>
        <taxon>Populus</taxon>
    </lineage>
</organism>
<evidence type="ECO:0000256" key="3">
    <source>
        <dbReference type="SAM" id="MobiDB-lite"/>
    </source>
</evidence>
<sequence>MRLTELILNDQDFFQKLMDVFRICEDLENIDGLHMIFKIVRGIILFNSPQIFEKIFGDELIMDVIGSLEYDPEISRVQHHRGFLKEHVVFKEAIPIKDPHVLSKIHQTYRVGYLKDVVLARVLDEATVANLNSIIHANNAVVVSLLKDDNTFIQELFARLRSPTTSAESKKNLVYFLHEFCSLSKSMQMVQQLRLFRELMNEGIFDIIVGILQSQDKKLVLTGTDILILFLNQDPNLLRSYVVRQEGIPLLGLSVKGMITDFGEDMHCQFLEILRSLLDSYTLSGAQRDNIIEIFYEKHLSQLIDVITASCPDEVLPRSSGKSSGLVERVDTHNGVKPEILSNICELLCFCVLHHQYRIKCNFLLDNVIEKVLTLTRRKEKYLVAAAVRFVRTILSRHDEHLINHFVKNNLLKPIVDAFLSNGDRYNLLNSAILELFEYIRKENLKLLLKYIVDSFWNDLVKFEHLTSIQALKVKYEQCLEQCGAKSTGSTLDPRKRNDERALEKEEEEYFNEDSDEEDTASASHTQKAQAQSVSPNGVAAGYPSLSPRSGGLVDYDDDEDDEDYRPPPKKQLETQEDEGTSESLRMKRKLPSKDKEPDLVKKQRLAKHSKPKESVFAALCSTLSHAVLPSKKAATAMHITPLDGNKGPVEESHRENDPVISRSCSDNNSNSSEENHREKDPAGPKSCSDCLHSTSENGQIIGDDGPLIPPPKSSPEMAVNGS</sequence>
<dbReference type="InterPro" id="IPR011989">
    <property type="entry name" value="ARM-like"/>
</dbReference>
<feature type="compositionally biased region" description="Acidic residues" evidence="3">
    <location>
        <begin position="555"/>
        <end position="564"/>
    </location>
</feature>
<feature type="compositionally biased region" description="Polar residues" evidence="3">
    <location>
        <begin position="521"/>
        <end position="536"/>
    </location>
</feature>
<dbReference type="PANTHER" id="PTHR23318:SF0">
    <property type="entry name" value="SERINE_THREONINE-PROTEIN PHOSPHATASE 4 REGULATORY SUBUNIT 3"/>
    <property type="match status" value="1"/>
</dbReference>
<evidence type="ECO:0000256" key="1">
    <source>
        <dbReference type="ARBA" id="ARBA00004123"/>
    </source>
</evidence>
<keyword evidence="6" id="KW-1185">Reference proteome</keyword>
<feature type="compositionally biased region" description="Basic and acidic residues" evidence="3">
    <location>
        <begin position="565"/>
        <end position="574"/>
    </location>
</feature>
<evidence type="ECO:0000259" key="4">
    <source>
        <dbReference type="Pfam" id="PF04802"/>
    </source>
</evidence>
<evidence type="ECO:0000256" key="2">
    <source>
        <dbReference type="ARBA" id="ARBA00023242"/>
    </source>
</evidence>
<dbReference type="PANTHER" id="PTHR23318">
    <property type="entry name" value="ATP SYNTHASE GAMMA-RELATED"/>
    <property type="match status" value="1"/>
</dbReference>
<dbReference type="Proteomes" id="UP000807159">
    <property type="component" value="Chromosome 8"/>
</dbReference>
<dbReference type="InterPro" id="IPR006887">
    <property type="entry name" value="P4R3-like_central_dom"/>
</dbReference>
<dbReference type="AlphaFoldDB" id="A0A8T2Y714"/>
<dbReference type="SUPFAM" id="SSF48371">
    <property type="entry name" value="ARM repeat"/>
    <property type="match status" value="1"/>
</dbReference>
<dbReference type="GO" id="GO:0005654">
    <property type="term" value="C:nucleoplasm"/>
    <property type="evidence" value="ECO:0007669"/>
    <property type="project" value="TreeGrafter"/>
</dbReference>
<feature type="region of interest" description="Disordered" evidence="3">
    <location>
        <begin position="641"/>
        <end position="723"/>
    </location>
</feature>
<feature type="region of interest" description="Disordered" evidence="3">
    <location>
        <begin position="487"/>
        <end position="614"/>
    </location>
</feature>